<dbReference type="EMBL" id="JANBPT010000230">
    <property type="protein sequence ID" value="KAJ1925288.1"/>
    <property type="molecule type" value="Genomic_DNA"/>
</dbReference>
<gene>
    <name evidence="1" type="ORF">IWQ60_004658</name>
</gene>
<accession>A0A9W8A7T6</accession>
<keyword evidence="2" id="KW-1185">Reference proteome</keyword>
<comment type="caution">
    <text evidence="1">The sequence shown here is derived from an EMBL/GenBank/DDBJ whole genome shotgun (WGS) entry which is preliminary data.</text>
</comment>
<protein>
    <submittedName>
        <fullName evidence="1">Uncharacterized protein</fullName>
    </submittedName>
</protein>
<evidence type="ECO:0000313" key="2">
    <source>
        <dbReference type="Proteomes" id="UP001150569"/>
    </source>
</evidence>
<proteinExistence type="predicted"/>
<dbReference type="AlphaFoldDB" id="A0A9W8A7T6"/>
<reference evidence="1" key="1">
    <citation type="submission" date="2022-07" db="EMBL/GenBank/DDBJ databases">
        <title>Phylogenomic reconstructions and comparative analyses of Kickxellomycotina fungi.</title>
        <authorList>
            <person name="Reynolds N.K."/>
            <person name="Stajich J.E."/>
            <person name="Barry K."/>
            <person name="Grigoriev I.V."/>
            <person name="Crous P."/>
            <person name="Smith M.E."/>
        </authorList>
    </citation>
    <scope>NUCLEOTIDE SEQUENCE</scope>
    <source>
        <strain evidence="1">RSA 861</strain>
    </source>
</reference>
<evidence type="ECO:0000313" key="1">
    <source>
        <dbReference type="EMBL" id="KAJ1925288.1"/>
    </source>
</evidence>
<sequence>MSPLAVVDEDEDDPLPVAALEALTADPETREALRSPLIQDLVGKILRDPQPLSLLAAAVVDWPEFDRFKERLLAILAEYLPSKEITR</sequence>
<dbReference type="Proteomes" id="UP001150569">
    <property type="component" value="Unassembled WGS sequence"/>
</dbReference>
<organism evidence="1 2">
    <name type="scientific">Tieghemiomyces parasiticus</name>
    <dbReference type="NCBI Taxonomy" id="78921"/>
    <lineage>
        <taxon>Eukaryota</taxon>
        <taxon>Fungi</taxon>
        <taxon>Fungi incertae sedis</taxon>
        <taxon>Zoopagomycota</taxon>
        <taxon>Kickxellomycotina</taxon>
        <taxon>Dimargaritomycetes</taxon>
        <taxon>Dimargaritales</taxon>
        <taxon>Dimargaritaceae</taxon>
        <taxon>Tieghemiomyces</taxon>
    </lineage>
</organism>
<name>A0A9W8A7T6_9FUNG</name>